<evidence type="ECO:0000313" key="4">
    <source>
        <dbReference type="EMBL" id="SCO88500.1"/>
    </source>
</evidence>
<feature type="region of interest" description="Disordered" evidence="1">
    <location>
        <begin position="161"/>
        <end position="196"/>
    </location>
</feature>
<dbReference type="OrthoDB" id="5079492at2759"/>
<evidence type="ECO:0000313" key="5">
    <source>
        <dbReference type="Proteomes" id="UP000219369"/>
    </source>
</evidence>
<feature type="chain" id="PRO_5013621981" evidence="3">
    <location>
        <begin position="21"/>
        <end position="284"/>
    </location>
</feature>
<gene>
    <name evidence="4" type="ORF">FRV6_12627</name>
</gene>
<dbReference type="VEuPathDB" id="FungiDB:FOC4_g10004539"/>
<feature type="transmembrane region" description="Helical" evidence="2">
    <location>
        <begin position="200"/>
        <end position="223"/>
    </location>
</feature>
<protein>
    <submittedName>
        <fullName evidence="4">Uncharacterized protein</fullName>
    </submittedName>
</protein>
<dbReference type="AlphaFoldDB" id="A0A2H3TUK7"/>
<accession>A0A2H3TUK7</accession>
<dbReference type="VEuPathDB" id="FungiDB:FOMG_08476"/>
<evidence type="ECO:0000256" key="1">
    <source>
        <dbReference type="SAM" id="MobiDB-lite"/>
    </source>
</evidence>
<feature type="compositionally biased region" description="Polar residues" evidence="1">
    <location>
        <begin position="161"/>
        <end position="182"/>
    </location>
</feature>
<evidence type="ECO:0000256" key="2">
    <source>
        <dbReference type="SAM" id="Phobius"/>
    </source>
</evidence>
<feature type="signal peptide" evidence="3">
    <location>
        <begin position="1"/>
        <end position="20"/>
    </location>
</feature>
<dbReference type="Proteomes" id="UP000219369">
    <property type="component" value="Unassembled WGS sequence"/>
</dbReference>
<dbReference type="VEuPathDB" id="FungiDB:FOC1_g10009615"/>
<keyword evidence="2" id="KW-0472">Membrane</keyword>
<organism evidence="4 5">
    <name type="scientific">Fusarium oxysporum</name>
    <name type="common">Fusarium vascular wilt</name>
    <dbReference type="NCBI Taxonomy" id="5507"/>
    <lineage>
        <taxon>Eukaryota</taxon>
        <taxon>Fungi</taxon>
        <taxon>Dikarya</taxon>
        <taxon>Ascomycota</taxon>
        <taxon>Pezizomycotina</taxon>
        <taxon>Sordariomycetes</taxon>
        <taxon>Hypocreomycetidae</taxon>
        <taxon>Hypocreales</taxon>
        <taxon>Nectriaceae</taxon>
        <taxon>Fusarium</taxon>
        <taxon>Fusarium oxysporum species complex</taxon>
    </lineage>
</organism>
<dbReference type="VEuPathDB" id="FungiDB:FOZG_15024"/>
<proteinExistence type="predicted"/>
<keyword evidence="2" id="KW-1133">Transmembrane helix</keyword>
<dbReference type="VEuPathDB" id="FungiDB:FOXG_20756"/>
<reference evidence="5" key="1">
    <citation type="submission" date="2016-09" db="EMBL/GenBank/DDBJ databases">
        <authorList>
            <person name="Guldener U."/>
        </authorList>
    </citation>
    <scope>NUCLEOTIDE SEQUENCE [LARGE SCALE GENOMIC DNA]</scope>
    <source>
        <strain evidence="5">V64-1</strain>
    </source>
</reference>
<sequence length="284" mass="29609">MSKYIVLFTFGFSLAALVTSQTSSTGLSETCGYIDGGRVVITACKPSTNGRTCPDSDLAIECTSRACGFLFIYGHDNAYAGCCGDERCAIATTCIESGTALNSNTVQCTDGSLSACATYTWPQLSAEAYFCATARTTATVVTETTSSGSVTSTLEPIIVSSRTDGGFSSTNAEGPQPTTTESDGGPNLGTESDLSSRQRIGAGVGSGLSGGLLLIFFAIFGCYRQRKGKSLRPQTNSKPMLQKDAQAQVSSAPLKQGPVGNGLLVEREAEMNDLGLCQSEHLVR</sequence>
<evidence type="ECO:0000256" key="3">
    <source>
        <dbReference type="SAM" id="SignalP"/>
    </source>
</evidence>
<keyword evidence="2" id="KW-0812">Transmembrane</keyword>
<keyword evidence="3" id="KW-0732">Signal</keyword>
<name>A0A2H3TUK7_FUSOX</name>
<dbReference type="EMBL" id="FMJY01000007">
    <property type="protein sequence ID" value="SCO88500.1"/>
    <property type="molecule type" value="Genomic_DNA"/>
</dbReference>